<dbReference type="Pfam" id="PF03702">
    <property type="entry name" value="AnmK"/>
    <property type="match status" value="1"/>
</dbReference>
<keyword evidence="1" id="KW-0808">Transferase</keyword>
<dbReference type="RefSeq" id="WP_092209118.1">
    <property type="nucleotide sequence ID" value="NZ_FOVN01000005.1"/>
</dbReference>
<name>A0A1I5CRQ2_9FLAO</name>
<organism evidence="1 2">
    <name type="scientific">Bizionia echini</name>
    <dbReference type="NCBI Taxonomy" id="649333"/>
    <lineage>
        <taxon>Bacteria</taxon>
        <taxon>Pseudomonadati</taxon>
        <taxon>Bacteroidota</taxon>
        <taxon>Flavobacteriia</taxon>
        <taxon>Flavobacteriales</taxon>
        <taxon>Flavobacteriaceae</taxon>
        <taxon>Bizionia</taxon>
    </lineage>
</organism>
<dbReference type="STRING" id="649333.SAMN04487989_105233"/>
<protein>
    <submittedName>
        <fullName evidence="1">Anhydro-N-acetylmuramic acid kinase</fullName>
    </submittedName>
</protein>
<dbReference type="GO" id="GO:0016773">
    <property type="term" value="F:phosphotransferase activity, alcohol group as acceptor"/>
    <property type="evidence" value="ECO:0007669"/>
    <property type="project" value="InterPro"/>
</dbReference>
<evidence type="ECO:0000313" key="1">
    <source>
        <dbReference type="EMBL" id="SFN89311.1"/>
    </source>
</evidence>
<dbReference type="EMBL" id="FOVN01000005">
    <property type="protein sequence ID" value="SFN89311.1"/>
    <property type="molecule type" value="Genomic_DNA"/>
</dbReference>
<dbReference type="Proteomes" id="UP000198705">
    <property type="component" value="Unassembled WGS sequence"/>
</dbReference>
<dbReference type="GO" id="GO:0009254">
    <property type="term" value="P:peptidoglycan turnover"/>
    <property type="evidence" value="ECO:0007669"/>
    <property type="project" value="InterPro"/>
</dbReference>
<dbReference type="Gene3D" id="3.30.420.40">
    <property type="match status" value="2"/>
</dbReference>
<accession>A0A1I5CRQ2</accession>
<evidence type="ECO:0000313" key="2">
    <source>
        <dbReference type="Proteomes" id="UP000198705"/>
    </source>
</evidence>
<dbReference type="GO" id="GO:0006040">
    <property type="term" value="P:amino sugar metabolic process"/>
    <property type="evidence" value="ECO:0007669"/>
    <property type="project" value="InterPro"/>
</dbReference>
<dbReference type="InterPro" id="IPR043129">
    <property type="entry name" value="ATPase_NBD"/>
</dbReference>
<keyword evidence="2" id="KW-1185">Reference proteome</keyword>
<dbReference type="PANTHER" id="PTHR30605:SF0">
    <property type="entry name" value="ANHYDRO-N-ACETYLMURAMIC ACID KINASE"/>
    <property type="match status" value="1"/>
</dbReference>
<dbReference type="SUPFAM" id="SSF53067">
    <property type="entry name" value="Actin-like ATPase domain"/>
    <property type="match status" value="1"/>
</dbReference>
<keyword evidence="1" id="KW-0418">Kinase</keyword>
<dbReference type="PANTHER" id="PTHR30605">
    <property type="entry name" value="ANHYDRO-N-ACETYLMURAMIC ACID KINASE"/>
    <property type="match status" value="1"/>
</dbReference>
<dbReference type="GO" id="GO:0016301">
    <property type="term" value="F:kinase activity"/>
    <property type="evidence" value="ECO:0007669"/>
    <property type="project" value="UniProtKB-KW"/>
</dbReference>
<dbReference type="GO" id="GO:0005524">
    <property type="term" value="F:ATP binding"/>
    <property type="evidence" value="ECO:0007669"/>
    <property type="project" value="InterPro"/>
</dbReference>
<proteinExistence type="predicted"/>
<sequence length="351" mass="39097">MIKSSYYVLGVMSGTSLDGIDLAYVNITLHEKWQYEFLHCETIPYPELWFKKLKNLLGLSKAELKETDRSYTQYLGTIINTFISKHQITNLDFISSHGHTALHEPKKGVTVQIGNNQKLADLTKQIVVCDFRVQDVKLGGQGAPLVPMGDKLLFSKYTYCLNLGGFANVSTQKNGKRIAYDICPANIVLNHYVANLGLDFDDCGNIASSGEVNSLLLTELNNLEFYKKTNPKSLGLEWVKEHIIPCIDSYQLTIPDVLRTFAVHVAEQIGVQIPNGKTLITGGGAYNLFLIKEIKKQTLSKITIPDSELVDFKEALVFSLLGVLRVRKETNILSSVTGAKKNHCSGIMFHP</sequence>
<dbReference type="InterPro" id="IPR005338">
    <property type="entry name" value="Anhydro_N_Ac-Mur_kinase"/>
</dbReference>
<dbReference type="NCBIfam" id="NF007144">
    <property type="entry name" value="PRK09585.2-3"/>
    <property type="match status" value="1"/>
</dbReference>
<gene>
    <name evidence="1" type="ORF">SAMN04487989_105233</name>
</gene>
<dbReference type="AlphaFoldDB" id="A0A1I5CRQ2"/>
<dbReference type="OrthoDB" id="9763949at2"/>
<reference evidence="2" key="1">
    <citation type="submission" date="2016-10" db="EMBL/GenBank/DDBJ databases">
        <authorList>
            <person name="Varghese N."/>
            <person name="Submissions S."/>
        </authorList>
    </citation>
    <scope>NUCLEOTIDE SEQUENCE [LARGE SCALE GENOMIC DNA]</scope>
    <source>
        <strain evidence="2">DSM 23925</strain>
    </source>
</reference>